<keyword evidence="7" id="KW-0804">Transcription</keyword>
<evidence type="ECO:0000256" key="1">
    <source>
        <dbReference type="ARBA" id="ARBA00004123"/>
    </source>
</evidence>
<dbReference type="Pfam" id="PF01753">
    <property type="entry name" value="zf-MYND"/>
    <property type="match status" value="1"/>
</dbReference>
<dbReference type="GO" id="GO:0008270">
    <property type="term" value="F:zinc ion binding"/>
    <property type="evidence" value="ECO:0007669"/>
    <property type="project" value="UniProtKB-KW"/>
</dbReference>
<dbReference type="PANTHER" id="PTHR10379">
    <property type="entry name" value="MTG8 ETO EIGHT TWENTY ONE PROTEIN"/>
    <property type="match status" value="1"/>
</dbReference>
<dbReference type="InterPro" id="IPR003894">
    <property type="entry name" value="TAFH_NHR1"/>
</dbReference>
<keyword evidence="10" id="KW-1185">Reference proteome</keyword>
<dbReference type="InterPro" id="IPR013289">
    <property type="entry name" value="CBFA2T1/2/3"/>
</dbReference>
<dbReference type="PROSITE" id="PS51119">
    <property type="entry name" value="TAFH"/>
    <property type="match status" value="1"/>
</dbReference>
<dbReference type="SUPFAM" id="SSF158553">
    <property type="entry name" value="TAFH domain-like"/>
    <property type="match status" value="1"/>
</dbReference>
<dbReference type="STRING" id="13249.T1IAV4"/>
<organism evidence="9 10">
    <name type="scientific">Rhodnius prolixus</name>
    <name type="common">Triatomid bug</name>
    <dbReference type="NCBI Taxonomy" id="13249"/>
    <lineage>
        <taxon>Eukaryota</taxon>
        <taxon>Metazoa</taxon>
        <taxon>Ecdysozoa</taxon>
        <taxon>Arthropoda</taxon>
        <taxon>Hexapoda</taxon>
        <taxon>Insecta</taxon>
        <taxon>Pterygota</taxon>
        <taxon>Neoptera</taxon>
        <taxon>Paraneoptera</taxon>
        <taxon>Hemiptera</taxon>
        <taxon>Heteroptera</taxon>
        <taxon>Panheteroptera</taxon>
        <taxon>Cimicomorpha</taxon>
        <taxon>Reduviidae</taxon>
        <taxon>Triatominae</taxon>
        <taxon>Rhodnius</taxon>
    </lineage>
</organism>
<dbReference type="GO" id="GO:0006351">
    <property type="term" value="P:DNA-templated transcription"/>
    <property type="evidence" value="ECO:0007669"/>
    <property type="project" value="InterPro"/>
</dbReference>
<dbReference type="Gene3D" id="6.10.140.2220">
    <property type="match status" value="1"/>
</dbReference>
<dbReference type="EMBL" id="ACPB03005095">
    <property type="status" value="NOT_ANNOTATED_CDS"/>
    <property type="molecule type" value="Genomic_DNA"/>
</dbReference>
<dbReference type="Gene3D" id="1.20.120.1110">
    <property type="entry name" value="TAFH/NHR1 domain"/>
    <property type="match status" value="1"/>
</dbReference>
<dbReference type="Pfam" id="PF07531">
    <property type="entry name" value="TAFH"/>
    <property type="match status" value="1"/>
</dbReference>
<protein>
    <submittedName>
        <fullName evidence="9">Uncharacterized protein</fullName>
    </submittedName>
</protein>
<dbReference type="AlphaFoldDB" id="T1IAV4"/>
<dbReference type="VEuPathDB" id="VectorBase:RPRC013425"/>
<evidence type="ECO:0000313" key="9">
    <source>
        <dbReference type="EnsemblMetazoa" id="RPRC013425-PA"/>
    </source>
</evidence>
<accession>T1IAV4</accession>
<dbReference type="SUPFAM" id="SSF144232">
    <property type="entry name" value="HIT/MYND zinc finger-like"/>
    <property type="match status" value="1"/>
</dbReference>
<evidence type="ECO:0000256" key="2">
    <source>
        <dbReference type="ARBA" id="ARBA00022491"/>
    </source>
</evidence>
<evidence type="ECO:0000256" key="7">
    <source>
        <dbReference type="ARBA" id="ARBA00023163"/>
    </source>
</evidence>
<evidence type="ECO:0000256" key="5">
    <source>
        <dbReference type="ARBA" id="ARBA00022833"/>
    </source>
</evidence>
<dbReference type="Gene3D" id="6.10.250.230">
    <property type="match status" value="1"/>
</dbReference>
<evidence type="ECO:0000256" key="4">
    <source>
        <dbReference type="ARBA" id="ARBA00022771"/>
    </source>
</evidence>
<dbReference type="PROSITE" id="PS50865">
    <property type="entry name" value="ZF_MYND_2"/>
    <property type="match status" value="1"/>
</dbReference>
<dbReference type="PANTHER" id="PTHR10379:SF14">
    <property type="entry name" value="NERVY, ISOFORM D"/>
    <property type="match status" value="1"/>
</dbReference>
<evidence type="ECO:0000256" key="6">
    <source>
        <dbReference type="ARBA" id="ARBA00023015"/>
    </source>
</evidence>
<dbReference type="GO" id="GO:0005634">
    <property type="term" value="C:nucleus"/>
    <property type="evidence" value="ECO:0007669"/>
    <property type="project" value="UniProtKB-SubCell"/>
</dbReference>
<dbReference type="GO" id="GO:0003714">
    <property type="term" value="F:transcription corepressor activity"/>
    <property type="evidence" value="ECO:0007669"/>
    <property type="project" value="InterPro"/>
</dbReference>
<dbReference type="HOGENOM" id="CLU_022077_2_0_1"/>
<keyword evidence="2" id="KW-0678">Repressor</keyword>
<dbReference type="OMA" id="RASDPFY"/>
<keyword evidence="5" id="KW-0862">Zinc</keyword>
<evidence type="ECO:0000256" key="3">
    <source>
        <dbReference type="ARBA" id="ARBA00022723"/>
    </source>
</evidence>
<evidence type="ECO:0000256" key="8">
    <source>
        <dbReference type="ARBA" id="ARBA00023242"/>
    </source>
</evidence>
<dbReference type="eggNOG" id="ENOG502QTD6">
    <property type="taxonomic scope" value="Eukaryota"/>
</dbReference>
<name>T1IAV4_RHOPR</name>
<dbReference type="InterPro" id="IPR037249">
    <property type="entry name" value="TAFH/NHR1_dom_sf"/>
</dbReference>
<dbReference type="Proteomes" id="UP000015103">
    <property type="component" value="Unassembled WGS sequence"/>
</dbReference>
<dbReference type="SMART" id="SM00549">
    <property type="entry name" value="TAFH"/>
    <property type="match status" value="1"/>
</dbReference>
<keyword evidence="3" id="KW-0479">Metal-binding</keyword>
<sequence length="428" mass="48163">IQKMKRLLCTLVNHVREINPETGEKVAKLVLALVAGNMTLDDFQKSLQEAANCPLRPFVVPFLLAYLPVLQKEVAHLARSSKQGVLEYLTTHPNTVLDPQFSPGQTSEFALLSKEKVETGVRERHKEYHWGERGCYRRPWVKSIPLTILLLVLTPVTSWKHLLHALEAPLLPPPSVVRADRPGALHLYFQSSNGSAASTSDLEYGNTSFGSNMQRARSPPQCAVGTGQEEQWRNIHMLNCILSMVEKTKAALGMLQGRTGCSEEIIFPQGKQLDLETPSLMGNLRPRSHSSDMMAHTIRLTEDRVAQVKKKAGNKIPFFLMWGLATEAVAEVKRKALIELQRAVTAAENRTAQIVAAERARLDKLVQEARREDPEPMMIKRYKFEHCFQGCWNCGRKAHETCSGCNMARYCSSFCQHKDWQSHHESCG</sequence>
<dbReference type="EnsemblMetazoa" id="RPRC013425-RA">
    <property type="protein sequence ID" value="RPRC013425-PA"/>
    <property type="gene ID" value="RPRC013425"/>
</dbReference>
<keyword evidence="6" id="KW-0805">Transcription regulation</keyword>
<dbReference type="FunCoup" id="T1IAV4">
    <property type="interactions" value="249"/>
</dbReference>
<dbReference type="InterPro" id="IPR002893">
    <property type="entry name" value="Znf_MYND"/>
</dbReference>
<keyword evidence="8" id="KW-0539">Nucleus</keyword>
<dbReference type="PRINTS" id="PR01875">
    <property type="entry name" value="ETOFAMILY"/>
</dbReference>
<keyword evidence="4" id="KW-0863">Zinc-finger</keyword>
<comment type="subcellular location">
    <subcellularLocation>
        <location evidence="1">Nucleus</location>
    </subcellularLocation>
</comment>
<dbReference type="InParanoid" id="T1IAV4"/>
<proteinExistence type="predicted"/>
<evidence type="ECO:0000313" key="10">
    <source>
        <dbReference type="Proteomes" id="UP000015103"/>
    </source>
</evidence>
<reference evidence="9" key="1">
    <citation type="submission" date="2015-05" db="UniProtKB">
        <authorList>
            <consortium name="EnsemblMetazoa"/>
        </authorList>
    </citation>
    <scope>IDENTIFICATION</scope>
</reference>